<name>A0A6N2N3N2_SALVM</name>
<dbReference type="AlphaFoldDB" id="A0A6N2N3N2"/>
<reference evidence="2" key="1">
    <citation type="submission" date="2019-03" db="EMBL/GenBank/DDBJ databases">
        <authorList>
            <person name="Mank J."/>
            <person name="Almeida P."/>
        </authorList>
    </citation>
    <scope>NUCLEOTIDE SEQUENCE</scope>
    <source>
        <strain evidence="2">78183</strain>
    </source>
</reference>
<proteinExistence type="predicted"/>
<dbReference type="PANTHER" id="PTHR35742">
    <property type="entry name" value="THYLAKOID LUMENAL 16.5 KDA PROTEIN, CHLOROPLASTIC"/>
    <property type="match status" value="1"/>
</dbReference>
<dbReference type="Pfam" id="PF20675">
    <property type="entry name" value="MPH2"/>
    <property type="match status" value="2"/>
</dbReference>
<dbReference type="PANTHER" id="PTHR35742:SF1">
    <property type="entry name" value="THYLAKOID LUMENAL 16.5 KDA PROTEIN, CHLOROPLASTIC"/>
    <property type="match status" value="1"/>
</dbReference>
<dbReference type="InterPro" id="IPR049072">
    <property type="entry name" value="MPH2_C"/>
</dbReference>
<feature type="domain" description="Maintenance of Photosystem II under High light 2 C-terminal" evidence="1">
    <location>
        <begin position="127"/>
        <end position="176"/>
    </location>
</feature>
<accession>A0A6N2N3N2</accession>
<organism evidence="2">
    <name type="scientific">Salix viminalis</name>
    <name type="common">Common osier</name>
    <name type="synonym">Basket willow</name>
    <dbReference type="NCBI Taxonomy" id="40686"/>
    <lineage>
        <taxon>Eukaryota</taxon>
        <taxon>Viridiplantae</taxon>
        <taxon>Streptophyta</taxon>
        <taxon>Embryophyta</taxon>
        <taxon>Tracheophyta</taxon>
        <taxon>Spermatophyta</taxon>
        <taxon>Magnoliopsida</taxon>
        <taxon>eudicotyledons</taxon>
        <taxon>Gunneridae</taxon>
        <taxon>Pentapetalae</taxon>
        <taxon>rosids</taxon>
        <taxon>fabids</taxon>
        <taxon>Malpighiales</taxon>
        <taxon>Salicaceae</taxon>
        <taxon>Saliceae</taxon>
        <taxon>Salix</taxon>
    </lineage>
</organism>
<gene>
    <name evidence="2" type="ORF">SVIM_LOCUS446709</name>
</gene>
<dbReference type="GO" id="GO:0010206">
    <property type="term" value="P:photosystem II repair"/>
    <property type="evidence" value="ECO:0007669"/>
    <property type="project" value="InterPro"/>
</dbReference>
<dbReference type="InterPro" id="IPR038862">
    <property type="entry name" value="MPH2"/>
</dbReference>
<protein>
    <recommendedName>
        <fullName evidence="1">Maintenance of Photosystem II under High light 2 C-terminal domain-containing protein</fullName>
    </recommendedName>
</protein>
<evidence type="ECO:0000259" key="1">
    <source>
        <dbReference type="Pfam" id="PF20675"/>
    </source>
</evidence>
<feature type="domain" description="Maintenance of Photosystem II under High light 2 C-terminal" evidence="1">
    <location>
        <begin position="204"/>
        <end position="266"/>
    </location>
</feature>
<evidence type="ECO:0000313" key="2">
    <source>
        <dbReference type="EMBL" id="VFU60279.1"/>
    </source>
</evidence>
<dbReference type="EMBL" id="CAADRP010002052">
    <property type="protein sequence ID" value="VFU60279.1"/>
    <property type="molecule type" value="Genomic_DNA"/>
</dbReference>
<sequence length="266" mass="28548">MATAFLSTAKPFLHSSSAPSSFSSLTYRPLLFSCPQQKCNPRRPLTSCKAHSDGSAASPIIITKRSLSICFLTSFAFSLASGGNCSANAAILEADDDEELMEKVKKDRKKRLERQGVINSANKEKGYLQDIVYKLSKAGQFIDSNDLSAASSVLGGSTDTDWVKKANIAFTKKSLVATDAFAFTKEIIGGYSFLIDSDYFGTVSLQLSSSPEEKTQVDTFNSSLASLISSVTSNDIESSKTAFVSSATAFEKWTTLTGLDGQLKGL</sequence>